<dbReference type="PANTHER" id="PTHR43701:SF2">
    <property type="entry name" value="MEMBRANE TRANSPORTER PROTEIN YJNA-RELATED"/>
    <property type="match status" value="1"/>
</dbReference>
<reference evidence="7 8" key="1">
    <citation type="submission" date="2018-08" db="EMBL/GenBank/DDBJ databases">
        <title>Sequencing the genomes of 1000 actinobacteria strains.</title>
        <authorList>
            <person name="Klenk H.-P."/>
        </authorList>
    </citation>
    <scope>NUCLEOTIDE SEQUENCE [LARGE SCALE GENOMIC DNA]</scope>
    <source>
        <strain evidence="7 8">DSM 44099</strain>
    </source>
</reference>
<dbReference type="AlphaFoldDB" id="A0A3D9ZU93"/>
<evidence type="ECO:0000256" key="5">
    <source>
        <dbReference type="ARBA" id="ARBA00023136"/>
    </source>
</evidence>
<gene>
    <name evidence="7" type="ORF">DFJ67_7028</name>
</gene>
<feature type="transmembrane region" description="Helical" evidence="6">
    <location>
        <begin position="32"/>
        <end position="51"/>
    </location>
</feature>
<keyword evidence="4 6" id="KW-1133">Transmembrane helix</keyword>
<accession>A0A3D9ZU93</accession>
<proteinExistence type="inferred from homology"/>
<feature type="transmembrane region" description="Helical" evidence="6">
    <location>
        <begin position="175"/>
        <end position="198"/>
    </location>
</feature>
<dbReference type="InterPro" id="IPR051598">
    <property type="entry name" value="TSUP/Inactive_protease-like"/>
</dbReference>
<dbReference type="PANTHER" id="PTHR43701">
    <property type="entry name" value="MEMBRANE TRANSPORTER PROTEIN MJ0441-RELATED"/>
    <property type="match status" value="1"/>
</dbReference>
<evidence type="ECO:0000313" key="7">
    <source>
        <dbReference type="EMBL" id="REG00957.1"/>
    </source>
</evidence>
<dbReference type="EMBL" id="QUMQ01000001">
    <property type="protein sequence ID" value="REG00957.1"/>
    <property type="molecule type" value="Genomic_DNA"/>
</dbReference>
<evidence type="ECO:0000256" key="1">
    <source>
        <dbReference type="ARBA" id="ARBA00004141"/>
    </source>
</evidence>
<feature type="transmembrane region" description="Helical" evidence="6">
    <location>
        <begin position="136"/>
        <end position="169"/>
    </location>
</feature>
<keyword evidence="8" id="KW-1185">Reference proteome</keyword>
<evidence type="ECO:0000256" key="4">
    <source>
        <dbReference type="ARBA" id="ARBA00022989"/>
    </source>
</evidence>
<feature type="transmembrane region" description="Helical" evidence="6">
    <location>
        <begin position="72"/>
        <end position="91"/>
    </location>
</feature>
<sequence>MAGAFVAGAVVAAVGTPAGVSGAVFLLPVQITVLGVSGPAVSATNLLFNIISTPLSLRRLARRSADLARIQALIAVGAVAAVGGALTRVTVLADPSTFRLLIAVVLLPVGIRLLWRAASTPPTTDRTAGSKSVPGLVALIVVGAAAAAIGGILGIGGGSLLAPALVAFWRYPVRHAATLGLTTTLTTSVAGLLAYTFFDAADIGAAPAAPFWDIGIALGLGGIIGGMVGATVQTRIDERVLEAVLGLLAAATALCYVARS</sequence>
<feature type="transmembrane region" description="Helical" evidence="6">
    <location>
        <begin position="97"/>
        <end position="115"/>
    </location>
</feature>
<dbReference type="GO" id="GO:0005886">
    <property type="term" value="C:plasma membrane"/>
    <property type="evidence" value="ECO:0007669"/>
    <property type="project" value="UniProtKB-SubCell"/>
</dbReference>
<evidence type="ECO:0000256" key="2">
    <source>
        <dbReference type="ARBA" id="ARBA00009142"/>
    </source>
</evidence>
<evidence type="ECO:0000256" key="6">
    <source>
        <dbReference type="RuleBase" id="RU363041"/>
    </source>
</evidence>
<comment type="subcellular location">
    <subcellularLocation>
        <location evidence="6">Cell membrane</location>
        <topology evidence="6">Multi-pass membrane protein</topology>
    </subcellularLocation>
    <subcellularLocation>
        <location evidence="1">Membrane</location>
        <topology evidence="1">Multi-pass membrane protein</topology>
    </subcellularLocation>
</comment>
<dbReference type="InterPro" id="IPR002781">
    <property type="entry name" value="TM_pro_TauE-like"/>
</dbReference>
<name>A0A3D9ZU93_9ACTN</name>
<keyword evidence="5 6" id="KW-0472">Membrane</keyword>
<keyword evidence="3 6" id="KW-0812">Transmembrane</keyword>
<protein>
    <recommendedName>
        <fullName evidence="6">Probable membrane transporter protein</fullName>
    </recommendedName>
</protein>
<comment type="caution">
    <text evidence="7">The sequence shown here is derived from an EMBL/GenBank/DDBJ whole genome shotgun (WGS) entry which is preliminary data.</text>
</comment>
<evidence type="ECO:0000256" key="3">
    <source>
        <dbReference type="ARBA" id="ARBA00022692"/>
    </source>
</evidence>
<comment type="similarity">
    <text evidence="2 6">Belongs to the 4-toluene sulfonate uptake permease (TSUP) (TC 2.A.102) family.</text>
</comment>
<dbReference type="Pfam" id="PF01925">
    <property type="entry name" value="TauE"/>
    <property type="match status" value="1"/>
</dbReference>
<feature type="transmembrane region" description="Helical" evidence="6">
    <location>
        <begin position="210"/>
        <end position="228"/>
    </location>
</feature>
<organism evidence="7 8">
    <name type="scientific">Asanoa ferruginea</name>
    <dbReference type="NCBI Taxonomy" id="53367"/>
    <lineage>
        <taxon>Bacteria</taxon>
        <taxon>Bacillati</taxon>
        <taxon>Actinomycetota</taxon>
        <taxon>Actinomycetes</taxon>
        <taxon>Micromonosporales</taxon>
        <taxon>Micromonosporaceae</taxon>
        <taxon>Asanoa</taxon>
    </lineage>
</organism>
<keyword evidence="6" id="KW-1003">Cell membrane</keyword>
<dbReference type="Proteomes" id="UP000256913">
    <property type="component" value="Unassembled WGS sequence"/>
</dbReference>
<evidence type="ECO:0000313" key="8">
    <source>
        <dbReference type="Proteomes" id="UP000256913"/>
    </source>
</evidence>